<dbReference type="FunFam" id="1.25.10.20:FF:000003">
    <property type="entry name" value="Vitellogenin C"/>
    <property type="match status" value="1"/>
</dbReference>
<gene>
    <name evidence="10" type="ORF">PSYICH_LOCUS4159</name>
</gene>
<dbReference type="InterPro" id="IPR001846">
    <property type="entry name" value="VWF_type-D"/>
</dbReference>
<organism evidence="10 11">
    <name type="scientific">Psylliodes chrysocephalus</name>
    <dbReference type="NCBI Taxonomy" id="3402493"/>
    <lineage>
        <taxon>Eukaryota</taxon>
        <taxon>Metazoa</taxon>
        <taxon>Ecdysozoa</taxon>
        <taxon>Arthropoda</taxon>
        <taxon>Hexapoda</taxon>
        <taxon>Insecta</taxon>
        <taxon>Pterygota</taxon>
        <taxon>Neoptera</taxon>
        <taxon>Endopterygota</taxon>
        <taxon>Coleoptera</taxon>
        <taxon>Polyphaga</taxon>
        <taxon>Cucujiformia</taxon>
        <taxon>Chrysomeloidea</taxon>
        <taxon>Chrysomelidae</taxon>
        <taxon>Galerucinae</taxon>
        <taxon>Alticini</taxon>
        <taxon>Psylliodes</taxon>
    </lineage>
</organism>
<comment type="caution">
    <text evidence="5">Lacks conserved residue(s) required for the propagation of feature annotation.</text>
</comment>
<dbReference type="Gene3D" id="1.25.10.20">
    <property type="entry name" value="Vitellinogen, superhelical"/>
    <property type="match status" value="1"/>
</dbReference>
<evidence type="ECO:0008006" key="12">
    <source>
        <dbReference type="Google" id="ProtNLM"/>
    </source>
</evidence>
<keyword evidence="4" id="KW-0325">Glycoprotein</keyword>
<feature type="domain" description="VWFD" evidence="9">
    <location>
        <begin position="1467"/>
        <end position="1672"/>
    </location>
</feature>
<dbReference type="Gene3D" id="2.30.230.10">
    <property type="entry name" value="Lipovitellin, beta-sheet shell regions, chain A"/>
    <property type="match status" value="1"/>
</dbReference>
<evidence type="ECO:0000259" key="9">
    <source>
        <dbReference type="PROSITE" id="PS51233"/>
    </source>
</evidence>
<dbReference type="SUPFAM" id="SSF56968">
    <property type="entry name" value="Lipovitellin-phosvitin complex, beta-sheet shell regions"/>
    <property type="match status" value="2"/>
</dbReference>
<evidence type="ECO:0000256" key="3">
    <source>
        <dbReference type="ARBA" id="ARBA00023157"/>
    </source>
</evidence>
<keyword evidence="1 7" id="KW-0732">Signal</keyword>
<dbReference type="GO" id="GO:0045735">
    <property type="term" value="F:nutrient reservoir activity"/>
    <property type="evidence" value="ECO:0007669"/>
    <property type="project" value="UniProtKB-KW"/>
</dbReference>
<dbReference type="Pfam" id="PF09172">
    <property type="entry name" value="Vit_open_b-sht"/>
    <property type="match status" value="1"/>
</dbReference>
<evidence type="ECO:0000256" key="7">
    <source>
        <dbReference type="SAM" id="SignalP"/>
    </source>
</evidence>
<dbReference type="EMBL" id="OV651826">
    <property type="protein sequence ID" value="CAH1103551.1"/>
    <property type="molecule type" value="Genomic_DNA"/>
</dbReference>
<evidence type="ECO:0000313" key="11">
    <source>
        <dbReference type="Proteomes" id="UP001153636"/>
    </source>
</evidence>
<sequence length="1802" mass="207455">MWSTAVLFLLVGLAFASNNPAWTDNQEYVYKIRGRTLTGLMEVSDQYAGILFKATLRIQPRNEGQELQALLTNPEYTQIHSVLSDSWKTQFPDEELSWKPLAMSQKPFQIKMQNGKIVDLIVSKVVKNWEANMIKGIVSAFQINVNGENVLPSSINVLPTSQSNNAVFLTMEDTVSGETETLYEIRPVSEYQFDFAKEGKHFQEWKQNGDIIEVMKHKNYDNHRQLPAYSYGFGDYLLGDEPAKTRMGNYISRDCTGRAILLGHLENYILANSTIVNTILVNPTITDQQKASVVSIIEASLEDIKSQDEKIENISEPVELGNLVFDYKEPNEQNDKVQSKQSHHKKQEYQDFEDEENQFSGAYNRLRRPRSINKYSRSQSSDDEFYYTQDKPELSEAPKSPLLSLTTGYEGKSIKKAGNIVKLAEKIAKKIGNELYDSDRDHHETTLERFVNLASLIRLMNEEELKQLSEKLYSQAEEGIEKATWSALRDAVPESGTGPAFLMIKSWIETGKIQSEEAAQVVSTYAKANRQPTLQEMKSFFEFTKKEKVMRQWPLNDTVLISFGYLVRSVYVDDKFSKSEYPEKAFGPYNTEEGKRFISEEVIPYYSEMLKKSVQNAETHKIHAYIAVLGRIAHPEILAAFEPFLEGKQQCSQFQRMLMILSLEKLVETHPDLTLAVLYRTYQNPGEHPAVRIACVFHIMRSGPTTEILQAMAQYTNIEKNEYVNAVVKHTILQLSELEDGDQFAIIRDSARAARPLLTKKTYGLNFGRNYLRGFIIDQLNKHEKTSAQFIPSEDAYIPKGMRYTSRSSWAGLFHKEINIQAFVSSVDQLIDVAYRQTKHFDKEQKQQREHAQQQGEYPWSSQNIAKLLDIKADEREQLEGYLSMEFTTPHRMFGFDNNTMNQLQEVVQEMEQKLRNGEKINHYKLINHKEMVLALPTVMGIPFVFHYATPMLIKAHGEIMAVANPELSQGRYLQQPDQIKIVSEMRITVSGKTQGRVMFFAPFEHQQYISGYDKHWELNLPKMRTQMKVDWKQQELTVEIEPKQENKINLLHYRTWPYTAKVDVLNFEPLSTQTSQKNVWVVEPQNMQAYKTVVGQKSTGIALEVEIRHERKNVHIDLLRRVFSNNGIFDGLRELWEDSYIQNSQFGITYLPEQSTVNKITLRSKYDQEYRQNAEPRQGKYVLNEKAEPAQRQLELMKEVSADIKNVQVFALDNTIEFQGEKDVQYLLTAAAAKSNVDPKSFARICYKKSSNDQQVKDYEVHIVARKEAENTNAMDLEYTFQNEPEMKSEIEAVFGESQGKLSKLKAKLVNKRSEERKRYLKNLPMYRECKQEMEQDNKALSACTKINMIANLLDRTNIKIQHENLHADLKETIQMVFEAGRVFASPNTEIKSEQTDVQENEILMKIKFHGDLERFNATIQTPQEETIVSNIPVDELTRQIVVPHPVFHLRARVLSYVFGTDSYRDFCTVDQTKINTFSNRTYDAELSKKWSLMALYAPKQARKQEGNQQRSLQKQLKEQLENYVVLVRESKESEEQKDVKIVVSAPKTDYEIVEIEMKANQGKAQVSVNGKAVQVNKEESQDVHKGFVQIYALPNGEVKVEIQDAFYVTYDGKRVRITAVSDKLKDATRGLCGQFNDQPAEDFLTSENCFARNPQKFIDSYEVEGERGQQMRQQFASDDNQCVEKQEPLFINVITAQDARREPSSGKQQRPSQSACLFHQTKYIQQNGEICFTTVPLPSCRSHCRTNRLKTKTVGVHCVQKSNVADLWKNQIDNTQISPDFSMKKQHKTIEMPVAESCSA</sequence>
<dbReference type="PANTHER" id="PTHR23345">
    <property type="entry name" value="VITELLOGENIN-RELATED"/>
    <property type="match status" value="1"/>
</dbReference>
<dbReference type="OrthoDB" id="160294at2759"/>
<reference evidence="10" key="1">
    <citation type="submission" date="2022-01" db="EMBL/GenBank/DDBJ databases">
        <authorList>
            <person name="King R."/>
        </authorList>
    </citation>
    <scope>NUCLEOTIDE SEQUENCE</scope>
</reference>
<dbReference type="PROSITE" id="PS51211">
    <property type="entry name" value="VITELLOGENIN"/>
    <property type="match status" value="1"/>
</dbReference>
<protein>
    <recommendedName>
        <fullName evidence="12">Vitellogenin</fullName>
    </recommendedName>
</protein>
<dbReference type="Gene3D" id="2.20.80.10">
    <property type="entry name" value="Lipovitellin-phosvitin complex, chain A, domain 4"/>
    <property type="match status" value="1"/>
</dbReference>
<evidence type="ECO:0000313" key="10">
    <source>
        <dbReference type="EMBL" id="CAH1103551.1"/>
    </source>
</evidence>
<accession>A0A9P0GA57</accession>
<name>A0A9P0GA57_9CUCU</name>
<dbReference type="SUPFAM" id="SSF48431">
    <property type="entry name" value="Lipovitellin-phosvitin complex, superhelical domain"/>
    <property type="match status" value="1"/>
</dbReference>
<keyword evidence="11" id="KW-1185">Reference proteome</keyword>
<dbReference type="SMART" id="SM00638">
    <property type="entry name" value="LPD_N"/>
    <property type="match status" value="1"/>
</dbReference>
<dbReference type="PANTHER" id="PTHR23345:SF15">
    <property type="entry name" value="VITELLOGENIN 1-RELATED"/>
    <property type="match status" value="1"/>
</dbReference>
<feature type="signal peptide" evidence="7">
    <location>
        <begin position="1"/>
        <end position="16"/>
    </location>
</feature>
<dbReference type="SMART" id="SM00216">
    <property type="entry name" value="VWD"/>
    <property type="match status" value="1"/>
</dbReference>
<dbReference type="InterPro" id="IPR015819">
    <property type="entry name" value="Lipid_transp_b-sht_shell"/>
</dbReference>
<keyword evidence="3" id="KW-1015">Disulfide bond</keyword>
<evidence type="ECO:0000259" key="8">
    <source>
        <dbReference type="PROSITE" id="PS51211"/>
    </source>
</evidence>
<dbReference type="GO" id="GO:0005319">
    <property type="term" value="F:lipid transporter activity"/>
    <property type="evidence" value="ECO:0007669"/>
    <property type="project" value="InterPro"/>
</dbReference>
<dbReference type="SMART" id="SM01169">
    <property type="entry name" value="DUF1943"/>
    <property type="match status" value="1"/>
</dbReference>
<dbReference type="InterPro" id="IPR050733">
    <property type="entry name" value="Vitellogenin/Apolipophorin"/>
</dbReference>
<dbReference type="InterPro" id="IPR015816">
    <property type="entry name" value="Vitellinogen_b-sht_N"/>
</dbReference>
<feature type="region of interest" description="Disordered" evidence="6">
    <location>
        <begin position="332"/>
        <end position="365"/>
    </location>
</feature>
<feature type="domain" description="Vitellogenin" evidence="8">
    <location>
        <begin position="22"/>
        <end position="802"/>
    </location>
</feature>
<proteinExistence type="predicted"/>
<dbReference type="InterPro" id="IPR001747">
    <property type="entry name" value="Vitellogenin_N"/>
</dbReference>
<dbReference type="Pfam" id="PF01347">
    <property type="entry name" value="Vitellogenin_N"/>
    <property type="match status" value="1"/>
</dbReference>
<feature type="chain" id="PRO_5040314831" description="Vitellogenin" evidence="7">
    <location>
        <begin position="17"/>
        <end position="1802"/>
    </location>
</feature>
<evidence type="ECO:0000256" key="1">
    <source>
        <dbReference type="ARBA" id="ARBA00022729"/>
    </source>
</evidence>
<dbReference type="PROSITE" id="PS51233">
    <property type="entry name" value="VWFD"/>
    <property type="match status" value="1"/>
</dbReference>
<dbReference type="InterPro" id="IPR011030">
    <property type="entry name" value="Lipovitellin_superhlx_dom"/>
</dbReference>
<evidence type="ECO:0000256" key="5">
    <source>
        <dbReference type="PROSITE-ProRule" id="PRU00557"/>
    </source>
</evidence>
<dbReference type="InterPro" id="IPR015255">
    <property type="entry name" value="Vitellinogen_open_b-sht"/>
</dbReference>
<evidence type="ECO:0000256" key="2">
    <source>
        <dbReference type="ARBA" id="ARBA00022761"/>
    </source>
</evidence>
<dbReference type="Pfam" id="PF00094">
    <property type="entry name" value="VWD"/>
    <property type="match status" value="1"/>
</dbReference>
<evidence type="ECO:0000256" key="4">
    <source>
        <dbReference type="ARBA" id="ARBA00023180"/>
    </source>
</evidence>
<evidence type="ECO:0000256" key="6">
    <source>
        <dbReference type="SAM" id="MobiDB-lite"/>
    </source>
</evidence>
<dbReference type="Proteomes" id="UP001153636">
    <property type="component" value="Chromosome 14"/>
</dbReference>
<keyword evidence="2" id="KW-0758">Storage protein</keyword>